<accession>A0A2C9LC29</accession>
<protein>
    <recommendedName>
        <fullName evidence="2">E3 ubiquitin-protein ligase APD1-4 middle domain-containing protein</fullName>
    </recommendedName>
</protein>
<dbReference type="RefSeq" id="XP_013067522.2">
    <property type="nucleotide sequence ID" value="XM_013212068.2"/>
</dbReference>
<dbReference type="RefSeq" id="XP_013067524.2">
    <property type="nucleotide sequence ID" value="XM_013212070.2"/>
</dbReference>
<dbReference type="InterPro" id="IPR032010">
    <property type="entry name" value="APD1-4_M"/>
</dbReference>
<keyword evidence="1" id="KW-1133">Transmembrane helix</keyword>
<feature type="transmembrane region" description="Helical" evidence="1">
    <location>
        <begin position="25"/>
        <end position="50"/>
    </location>
</feature>
<feature type="transmembrane region" description="Helical" evidence="1">
    <location>
        <begin position="272"/>
        <end position="298"/>
    </location>
</feature>
<dbReference type="RefSeq" id="XP_013067523.2">
    <property type="nucleotide sequence ID" value="XM_013212069.2"/>
</dbReference>
<dbReference type="Pfam" id="PF16041">
    <property type="entry name" value="APD1-4_M"/>
    <property type="match status" value="1"/>
</dbReference>
<dbReference type="KEGG" id="bgt:106055684"/>
<dbReference type="Proteomes" id="UP000076420">
    <property type="component" value="Unassembled WGS sequence"/>
</dbReference>
<evidence type="ECO:0000259" key="2">
    <source>
        <dbReference type="Pfam" id="PF16041"/>
    </source>
</evidence>
<dbReference type="PANTHER" id="PTHR39077:SF1">
    <property type="entry name" value="E3 UBIQUITIN-PROTEIN LIGASE APD1-4 MIDDLE DOMAIN-CONTAINING PROTEIN"/>
    <property type="match status" value="1"/>
</dbReference>
<evidence type="ECO:0000256" key="1">
    <source>
        <dbReference type="SAM" id="Phobius"/>
    </source>
</evidence>
<keyword evidence="1" id="KW-0472">Membrane</keyword>
<sequence>MAKGFRPNLVPPSHRKVETEGRRPCLCLGLSLAVTILVFVIFGVSGWNLFKHRFSKNTLDDVLEAALNDITDDFSATFCNSYKVSSSRPGMMYVLPEHARVNTSYKDTHNFTDPDVFKKLFLLKGTELYISTCRKFSRSYHDSHLMILVKGSDNYKAKFHHSCHSCTVWNVSLCENHEHKSKPFNFTVNYTVTSNDFYYLLFNFQTTSANLDFNASLELTHFDTRNAYKKCNVSLNTPCQFDLNWQSDDDVVIKFPTLKDKSSIYTECQIRLAFWICLFVALPVVTVLPITMLLACFLCRVRKRTFSAVKEQARVKRRKAQDKRTLVHSEVIPDHTDGTTIQTDDP</sequence>
<organism evidence="3 4">
    <name type="scientific">Biomphalaria glabrata</name>
    <name type="common">Bloodfluke planorb</name>
    <name type="synonym">Freshwater snail</name>
    <dbReference type="NCBI Taxonomy" id="6526"/>
    <lineage>
        <taxon>Eukaryota</taxon>
        <taxon>Metazoa</taxon>
        <taxon>Spiralia</taxon>
        <taxon>Lophotrochozoa</taxon>
        <taxon>Mollusca</taxon>
        <taxon>Gastropoda</taxon>
        <taxon>Heterobranchia</taxon>
        <taxon>Euthyneura</taxon>
        <taxon>Panpulmonata</taxon>
        <taxon>Hygrophila</taxon>
        <taxon>Lymnaeoidea</taxon>
        <taxon>Planorbidae</taxon>
        <taxon>Biomphalaria</taxon>
    </lineage>
</organism>
<reference evidence="3" key="1">
    <citation type="submission" date="2020-05" db="UniProtKB">
        <authorList>
            <consortium name="EnsemblMetazoa"/>
        </authorList>
    </citation>
    <scope>IDENTIFICATION</scope>
    <source>
        <strain evidence="3">BB02</strain>
    </source>
</reference>
<dbReference type="OrthoDB" id="6043659at2759"/>
<dbReference type="VEuPathDB" id="VectorBase:BGLAX_037080"/>
<dbReference type="PANTHER" id="PTHR39077">
    <property type="entry name" value="DUF4793 DOMAIN-CONTAINING PROTEIN"/>
    <property type="match status" value="1"/>
</dbReference>
<keyword evidence="1" id="KW-0812">Transmembrane</keyword>
<feature type="domain" description="E3 ubiquitin-protein ligase APD1-4 middle" evidence="2">
    <location>
        <begin position="188"/>
        <end position="286"/>
    </location>
</feature>
<dbReference type="EnsemblMetazoa" id="BGLB029505-RC">
    <property type="protein sequence ID" value="BGLB029505-PC"/>
    <property type="gene ID" value="BGLB029505"/>
</dbReference>
<dbReference type="VEuPathDB" id="VectorBase:BGLB029505"/>
<name>A0A2C9LC29_BIOGL</name>
<dbReference type="EnsemblMetazoa" id="BGLB029505-RA">
    <property type="protein sequence ID" value="BGLB029505-PA"/>
    <property type="gene ID" value="BGLB029505"/>
</dbReference>
<proteinExistence type="predicted"/>
<evidence type="ECO:0000313" key="3">
    <source>
        <dbReference type="EnsemblMetazoa" id="BGLB029505-PB"/>
    </source>
</evidence>
<dbReference type="AlphaFoldDB" id="A0A2C9LC29"/>
<evidence type="ECO:0000313" key="4">
    <source>
        <dbReference type="Proteomes" id="UP000076420"/>
    </source>
</evidence>
<dbReference type="EnsemblMetazoa" id="BGLB029505-RB">
    <property type="protein sequence ID" value="BGLB029505-PB"/>
    <property type="gene ID" value="BGLB029505"/>
</dbReference>
<gene>
    <name evidence="3" type="primary">106055684</name>
</gene>